<dbReference type="PANTHER" id="PTHR11008">
    <property type="entry name" value="PROTEIN TAKEOUT-LIKE PROTEIN"/>
    <property type="match status" value="1"/>
</dbReference>
<evidence type="ECO:0000256" key="1">
    <source>
        <dbReference type="SAM" id="SignalP"/>
    </source>
</evidence>
<reference evidence="2" key="1">
    <citation type="submission" date="2022-03" db="EMBL/GenBank/DDBJ databases">
        <authorList>
            <person name="Martin H S."/>
        </authorList>
    </citation>
    <scope>NUCLEOTIDE SEQUENCE</scope>
</reference>
<evidence type="ECO:0000313" key="2">
    <source>
        <dbReference type="EMBL" id="CAH2047040.1"/>
    </source>
</evidence>
<sequence>MYSFKIFIVSFIVVQCSVCLAKVSPDYIKPCVGLKSDCLMKNFQETLPLFVKGIPSIGVNSTDPLTYSDIKMDLPGGLKLEFTDGVLTGLRKCIVDNVKFEGIEANIEIHCNLTIKGKYKAQGKVLIVSINGDGDAKLKISDMVLKGKLTFSDVVRDGVTYYDVKSYKVAYNIRDRVHFSLTNIFKGNPQLSETVLTFLNENWKDVVNEFGGPLIDLVINIGFGNVKHFFSKVPKDELFVL</sequence>
<dbReference type="Proteomes" id="UP000837857">
    <property type="component" value="Chromosome 17"/>
</dbReference>
<dbReference type="InterPro" id="IPR038606">
    <property type="entry name" value="To_sf"/>
</dbReference>
<accession>A0ABN8I268</accession>
<gene>
    <name evidence="2" type="ORF">IPOD504_LOCUS5602</name>
</gene>
<organism evidence="2 3">
    <name type="scientific">Iphiclides podalirius</name>
    <name type="common">scarce swallowtail</name>
    <dbReference type="NCBI Taxonomy" id="110791"/>
    <lineage>
        <taxon>Eukaryota</taxon>
        <taxon>Metazoa</taxon>
        <taxon>Ecdysozoa</taxon>
        <taxon>Arthropoda</taxon>
        <taxon>Hexapoda</taxon>
        <taxon>Insecta</taxon>
        <taxon>Pterygota</taxon>
        <taxon>Neoptera</taxon>
        <taxon>Endopterygota</taxon>
        <taxon>Lepidoptera</taxon>
        <taxon>Glossata</taxon>
        <taxon>Ditrysia</taxon>
        <taxon>Papilionoidea</taxon>
        <taxon>Papilionidae</taxon>
        <taxon>Papilioninae</taxon>
        <taxon>Iphiclides</taxon>
    </lineage>
</organism>
<keyword evidence="1" id="KW-0732">Signal</keyword>
<dbReference type="EMBL" id="OW152829">
    <property type="protein sequence ID" value="CAH2047040.1"/>
    <property type="molecule type" value="Genomic_DNA"/>
</dbReference>
<feature type="signal peptide" evidence="1">
    <location>
        <begin position="1"/>
        <end position="21"/>
    </location>
</feature>
<keyword evidence="3" id="KW-1185">Reference proteome</keyword>
<protein>
    <submittedName>
        <fullName evidence="2">Uncharacterized protein</fullName>
    </submittedName>
</protein>
<evidence type="ECO:0000313" key="3">
    <source>
        <dbReference type="Proteomes" id="UP000837857"/>
    </source>
</evidence>
<dbReference type="PANTHER" id="PTHR11008:SF40">
    <property type="entry name" value="PROTEIN TAKEOUT"/>
    <property type="match status" value="1"/>
</dbReference>
<proteinExistence type="predicted"/>
<dbReference type="InterPro" id="IPR010562">
    <property type="entry name" value="Haemolymph_juvenile_hormone-bd"/>
</dbReference>
<feature type="non-terminal residue" evidence="2">
    <location>
        <position position="241"/>
    </location>
</feature>
<feature type="chain" id="PRO_5047003123" evidence="1">
    <location>
        <begin position="22"/>
        <end position="241"/>
    </location>
</feature>
<dbReference type="Pfam" id="PF06585">
    <property type="entry name" value="JHBP"/>
    <property type="match status" value="1"/>
</dbReference>
<name>A0ABN8I268_9NEOP</name>
<dbReference type="SMART" id="SM00700">
    <property type="entry name" value="JHBP"/>
    <property type="match status" value="1"/>
</dbReference>
<dbReference type="Gene3D" id="3.15.10.30">
    <property type="entry name" value="Haemolymph juvenile hormone binding protein"/>
    <property type="match status" value="1"/>
</dbReference>